<gene>
    <name evidence="1" type="ORF">TTHERM_000077019</name>
</gene>
<dbReference type="OrthoDB" id="120976at2759"/>
<dbReference type="InParanoid" id="W7XCX5"/>
<dbReference type="SUPFAM" id="SSF52047">
    <property type="entry name" value="RNI-like"/>
    <property type="match status" value="1"/>
</dbReference>
<reference evidence="2" key="1">
    <citation type="journal article" date="2006" name="PLoS Biol.">
        <title>Macronuclear genome sequence of the ciliate Tetrahymena thermophila, a model eukaryote.</title>
        <authorList>
            <person name="Eisen J.A."/>
            <person name="Coyne R.S."/>
            <person name="Wu M."/>
            <person name="Wu D."/>
            <person name="Thiagarajan M."/>
            <person name="Wortman J.R."/>
            <person name="Badger J.H."/>
            <person name="Ren Q."/>
            <person name="Amedeo P."/>
            <person name="Jones K.M."/>
            <person name="Tallon L.J."/>
            <person name="Delcher A.L."/>
            <person name="Salzberg S.L."/>
            <person name="Silva J.C."/>
            <person name="Haas B.J."/>
            <person name="Majoros W.H."/>
            <person name="Farzad M."/>
            <person name="Carlton J.M."/>
            <person name="Smith R.K. Jr."/>
            <person name="Garg J."/>
            <person name="Pearlman R.E."/>
            <person name="Karrer K.M."/>
            <person name="Sun L."/>
            <person name="Manning G."/>
            <person name="Elde N.C."/>
            <person name="Turkewitz A.P."/>
            <person name="Asai D.J."/>
            <person name="Wilkes D.E."/>
            <person name="Wang Y."/>
            <person name="Cai H."/>
            <person name="Collins K."/>
            <person name="Stewart B.A."/>
            <person name="Lee S.R."/>
            <person name="Wilamowska K."/>
            <person name="Weinberg Z."/>
            <person name="Ruzzo W.L."/>
            <person name="Wloga D."/>
            <person name="Gaertig J."/>
            <person name="Frankel J."/>
            <person name="Tsao C.-C."/>
            <person name="Gorovsky M.A."/>
            <person name="Keeling P.J."/>
            <person name="Waller R.F."/>
            <person name="Patron N.J."/>
            <person name="Cherry J.M."/>
            <person name="Stover N.A."/>
            <person name="Krieger C.J."/>
            <person name="del Toro C."/>
            <person name="Ryder H.F."/>
            <person name="Williamson S.C."/>
            <person name="Barbeau R.A."/>
            <person name="Hamilton E.P."/>
            <person name="Orias E."/>
        </authorList>
    </citation>
    <scope>NUCLEOTIDE SEQUENCE [LARGE SCALE GENOMIC DNA]</scope>
    <source>
        <strain evidence="2">SB210</strain>
    </source>
</reference>
<dbReference type="KEGG" id="tet:TTHERM_000077019"/>
<accession>W7XCX5</accession>
<evidence type="ECO:0008006" key="3">
    <source>
        <dbReference type="Google" id="ProtNLM"/>
    </source>
</evidence>
<dbReference type="GeneID" id="24437124"/>
<name>W7XCX5_TETTS</name>
<dbReference type="AlphaFoldDB" id="W7XCX5"/>
<protein>
    <recommendedName>
        <fullName evidence="3">Kinase domain protein</fullName>
    </recommendedName>
</protein>
<dbReference type="Gene3D" id="3.80.10.10">
    <property type="entry name" value="Ribonuclease Inhibitor"/>
    <property type="match status" value="1"/>
</dbReference>
<evidence type="ECO:0000313" key="1">
    <source>
        <dbReference type="EMBL" id="EWS74438.1"/>
    </source>
</evidence>
<dbReference type="EMBL" id="GG662704">
    <property type="protein sequence ID" value="EWS74438.1"/>
    <property type="molecule type" value="Genomic_DNA"/>
</dbReference>
<proteinExistence type="predicted"/>
<sequence length="399" mass="47447">MIQELEKQEDTIQMKGFQNKFNLQPDKFYQRVQELLKQKYKDLSELKFIQVNDYGIFLEYDSSIFRVNLFIDSITSPIEELKKEHQRFLQSLKLNNLDSLQSQQYFLPQNAQSDNFEFYILEMKDKQRMVLNRVEGMVKQDQKWKIEYSDLQNVWKKESKDELNIIYYAFKQAKQDFLQKDKLEIKLKYSLLSIEGVNLLFYCITKLSPFSSLTLRLNQIKFTNEISLCFTKQMGDLNFLSRLHLILHDNDVKDEQMWHIAQSAQKLTHLSNLKIDTWGNQVKSNGLYYVVNSAAQIKNLEKFKLKIYWNSEIDDFGTQYLKDVLPNFINLKYLLLNFYDNQITDGGCIFLAQGLKNMPHLHYLILYLVDNQITSSVAVQYLKNSIQKSRRLCSFILNY</sequence>
<evidence type="ECO:0000313" key="2">
    <source>
        <dbReference type="Proteomes" id="UP000009168"/>
    </source>
</evidence>
<dbReference type="RefSeq" id="XP_012653015.1">
    <property type="nucleotide sequence ID" value="XM_012797561.1"/>
</dbReference>
<keyword evidence="2" id="KW-1185">Reference proteome</keyword>
<dbReference type="Proteomes" id="UP000009168">
    <property type="component" value="Unassembled WGS sequence"/>
</dbReference>
<organism evidence="1 2">
    <name type="scientific">Tetrahymena thermophila (strain SB210)</name>
    <dbReference type="NCBI Taxonomy" id="312017"/>
    <lineage>
        <taxon>Eukaryota</taxon>
        <taxon>Sar</taxon>
        <taxon>Alveolata</taxon>
        <taxon>Ciliophora</taxon>
        <taxon>Intramacronucleata</taxon>
        <taxon>Oligohymenophorea</taxon>
        <taxon>Hymenostomatida</taxon>
        <taxon>Tetrahymenina</taxon>
        <taxon>Tetrahymenidae</taxon>
        <taxon>Tetrahymena</taxon>
    </lineage>
</organism>
<dbReference type="InterPro" id="IPR032675">
    <property type="entry name" value="LRR_dom_sf"/>
</dbReference>